<dbReference type="AlphaFoldDB" id="A0A392UKF4"/>
<proteinExistence type="predicted"/>
<sequence length="38" mass="4139">DDTWQEVNGLENEVADEVASLPGNGDMAARYTWLDLSG</sequence>
<comment type="caution">
    <text evidence="1">The sequence shown here is derived from an EMBL/GenBank/DDBJ whole genome shotgun (WGS) entry which is preliminary data.</text>
</comment>
<feature type="non-terminal residue" evidence="1">
    <location>
        <position position="1"/>
    </location>
</feature>
<dbReference type="EMBL" id="LXQA010831630">
    <property type="protein sequence ID" value="MCI73114.1"/>
    <property type="molecule type" value="Genomic_DNA"/>
</dbReference>
<keyword evidence="2" id="KW-1185">Reference proteome</keyword>
<organism evidence="1 2">
    <name type="scientific">Trifolium medium</name>
    <dbReference type="NCBI Taxonomy" id="97028"/>
    <lineage>
        <taxon>Eukaryota</taxon>
        <taxon>Viridiplantae</taxon>
        <taxon>Streptophyta</taxon>
        <taxon>Embryophyta</taxon>
        <taxon>Tracheophyta</taxon>
        <taxon>Spermatophyta</taxon>
        <taxon>Magnoliopsida</taxon>
        <taxon>eudicotyledons</taxon>
        <taxon>Gunneridae</taxon>
        <taxon>Pentapetalae</taxon>
        <taxon>rosids</taxon>
        <taxon>fabids</taxon>
        <taxon>Fabales</taxon>
        <taxon>Fabaceae</taxon>
        <taxon>Papilionoideae</taxon>
        <taxon>50 kb inversion clade</taxon>
        <taxon>NPAAA clade</taxon>
        <taxon>Hologalegina</taxon>
        <taxon>IRL clade</taxon>
        <taxon>Trifolieae</taxon>
        <taxon>Trifolium</taxon>
    </lineage>
</organism>
<evidence type="ECO:0000313" key="2">
    <source>
        <dbReference type="Proteomes" id="UP000265520"/>
    </source>
</evidence>
<name>A0A392UKF4_9FABA</name>
<reference evidence="1 2" key="1">
    <citation type="journal article" date="2018" name="Front. Plant Sci.">
        <title>Red Clover (Trifolium pratense) and Zigzag Clover (T. medium) - A Picture of Genomic Similarities and Differences.</title>
        <authorList>
            <person name="Dluhosova J."/>
            <person name="Istvanek J."/>
            <person name="Nedelnik J."/>
            <person name="Repkova J."/>
        </authorList>
    </citation>
    <scope>NUCLEOTIDE SEQUENCE [LARGE SCALE GENOMIC DNA]</scope>
    <source>
        <strain evidence="2">cv. 10/8</strain>
        <tissue evidence="1">Leaf</tissue>
    </source>
</reference>
<protein>
    <submittedName>
        <fullName evidence="1">Uncharacterized protein</fullName>
    </submittedName>
</protein>
<dbReference type="Proteomes" id="UP000265520">
    <property type="component" value="Unassembled WGS sequence"/>
</dbReference>
<evidence type="ECO:0000313" key="1">
    <source>
        <dbReference type="EMBL" id="MCI73114.1"/>
    </source>
</evidence>
<accession>A0A392UKF4</accession>